<dbReference type="PANTHER" id="PTHR30265:SF4">
    <property type="entry name" value="KOW MOTIF FAMILY PROTEIN, EXPRESSED"/>
    <property type="match status" value="1"/>
</dbReference>
<dbReference type="InterPro" id="IPR043425">
    <property type="entry name" value="NusG-like"/>
</dbReference>
<dbReference type="InterPro" id="IPR014722">
    <property type="entry name" value="Rib_uL2_dom2"/>
</dbReference>
<dbReference type="SUPFAM" id="SSF82679">
    <property type="entry name" value="N-utilization substance G protein NusG, N-terminal domain"/>
    <property type="match status" value="1"/>
</dbReference>
<dbReference type="RefSeq" id="WP_158095660.1">
    <property type="nucleotide sequence ID" value="NZ_JAUEIR010000005.1"/>
</dbReference>
<dbReference type="SUPFAM" id="SSF50104">
    <property type="entry name" value="Translation proteins SH3-like domain"/>
    <property type="match status" value="1"/>
</dbReference>
<comment type="caution">
    <text evidence="5">The sequence shown here is derived from an EMBL/GenBank/DDBJ whole genome shotgun (WGS) entry which is preliminary data.</text>
</comment>
<evidence type="ECO:0000256" key="2">
    <source>
        <dbReference type="ARBA" id="ARBA00023015"/>
    </source>
</evidence>
<dbReference type="NCBIfam" id="NF033641">
    <property type="entry name" value="antiterm_LoaP"/>
    <property type="match status" value="1"/>
</dbReference>
<dbReference type="Proteomes" id="UP001168505">
    <property type="component" value="Unassembled WGS sequence"/>
</dbReference>
<dbReference type="GO" id="GO:0006354">
    <property type="term" value="P:DNA-templated transcription elongation"/>
    <property type="evidence" value="ECO:0007669"/>
    <property type="project" value="InterPro"/>
</dbReference>
<keyword evidence="1" id="KW-0889">Transcription antitermination</keyword>
<reference evidence="5" key="2">
    <citation type="submission" date="2023-08" db="EMBL/GenBank/DDBJ databases">
        <title>Identification and characterization of horizontal gene transfer across gut microbiota members of farm animals based on homology search.</title>
        <authorList>
            <person name="Schwarzerova J."/>
            <person name="Nykrynova M."/>
            <person name="Jureckova K."/>
            <person name="Cejkova D."/>
            <person name="Rychlik I."/>
        </authorList>
    </citation>
    <scope>NUCLEOTIDE SEQUENCE</scope>
    <source>
        <strain evidence="5">15_COKtk</strain>
    </source>
</reference>
<organism evidence="5 6">
    <name type="scientific">Collinsella ihumii</name>
    <dbReference type="NCBI Taxonomy" id="1720204"/>
    <lineage>
        <taxon>Bacteria</taxon>
        <taxon>Bacillati</taxon>
        <taxon>Actinomycetota</taxon>
        <taxon>Coriobacteriia</taxon>
        <taxon>Coriobacteriales</taxon>
        <taxon>Coriobacteriaceae</taxon>
        <taxon>Collinsella</taxon>
    </lineage>
</organism>
<dbReference type="Pfam" id="PF02357">
    <property type="entry name" value="NusG"/>
    <property type="match status" value="1"/>
</dbReference>
<evidence type="ECO:0000313" key="5">
    <source>
        <dbReference type="EMBL" id="MDN0069400.1"/>
    </source>
</evidence>
<dbReference type="PANTHER" id="PTHR30265">
    <property type="entry name" value="RHO-INTERACTING TRANSCRIPTION TERMINATION FACTOR NUSG"/>
    <property type="match status" value="1"/>
</dbReference>
<evidence type="ECO:0000256" key="3">
    <source>
        <dbReference type="ARBA" id="ARBA00023163"/>
    </source>
</evidence>
<keyword evidence="2" id="KW-0805">Transcription regulation</keyword>
<dbReference type="InterPro" id="IPR047663">
    <property type="entry name" value="Transcription_antiterm_LoaP"/>
</dbReference>
<dbReference type="SMART" id="SM00738">
    <property type="entry name" value="NGN"/>
    <property type="match status" value="1"/>
</dbReference>
<dbReference type="InterPro" id="IPR006645">
    <property type="entry name" value="NGN-like_dom"/>
</dbReference>
<reference evidence="5" key="1">
    <citation type="submission" date="2023-06" db="EMBL/GenBank/DDBJ databases">
        <authorList>
            <person name="Zeman M."/>
            <person name="Kubasova T."/>
            <person name="Jahodarova E."/>
            <person name="Nykrynova M."/>
            <person name="Rychlik I."/>
        </authorList>
    </citation>
    <scope>NUCLEOTIDE SEQUENCE</scope>
    <source>
        <strain evidence="5">15_COKtk</strain>
    </source>
</reference>
<dbReference type="AlphaFoldDB" id="A0AAW7JQP2"/>
<dbReference type="InterPro" id="IPR008991">
    <property type="entry name" value="Translation_prot_SH3-like_sf"/>
</dbReference>
<name>A0AAW7JQP2_9ACTN</name>
<proteinExistence type="predicted"/>
<accession>A0AAW7JQP2</accession>
<feature type="domain" description="NusG-like N-terminal" evidence="4">
    <location>
        <begin position="3"/>
        <end position="107"/>
    </location>
</feature>
<dbReference type="GO" id="GO:0031564">
    <property type="term" value="P:transcription antitermination"/>
    <property type="evidence" value="ECO:0007669"/>
    <property type="project" value="UniProtKB-KW"/>
</dbReference>
<dbReference type="InterPro" id="IPR036735">
    <property type="entry name" value="NGN_dom_sf"/>
</dbReference>
<gene>
    <name evidence="5" type="primary">loaP</name>
    <name evidence="5" type="ORF">QVN40_06740</name>
</gene>
<dbReference type="EMBL" id="JAUEIR010000005">
    <property type="protein sequence ID" value="MDN0069400.1"/>
    <property type="molecule type" value="Genomic_DNA"/>
</dbReference>
<evidence type="ECO:0000256" key="1">
    <source>
        <dbReference type="ARBA" id="ARBA00022814"/>
    </source>
</evidence>
<sequence length="173" mass="19866">MAQAKLYVVQVRSGTEDRMCRLLERALGDAAEDVFTPSYEALRAQRGEWRTVRLRLLPGYVFVQTRRPETVLERLRAAPVFARLLGAEGEKFMPLSADEVAWLTRYADLDEHVVRMSSGVIEGDRVIVLRGPLKGHEFEIKKIDRHKREAELEVPMLGRVKRIRVGLEIVSKR</sequence>
<keyword evidence="3" id="KW-0804">Transcription</keyword>
<dbReference type="CDD" id="cd06091">
    <property type="entry name" value="KOW_NusG"/>
    <property type="match status" value="1"/>
</dbReference>
<protein>
    <submittedName>
        <fullName evidence="5">Antiterminator LoaP</fullName>
    </submittedName>
</protein>
<dbReference type="Gene3D" id="3.30.70.940">
    <property type="entry name" value="NusG, N-terminal domain"/>
    <property type="match status" value="1"/>
</dbReference>
<dbReference type="Gene3D" id="2.30.30.30">
    <property type="match status" value="1"/>
</dbReference>
<evidence type="ECO:0000259" key="4">
    <source>
        <dbReference type="SMART" id="SM00738"/>
    </source>
</evidence>
<evidence type="ECO:0000313" key="6">
    <source>
        <dbReference type="Proteomes" id="UP001168505"/>
    </source>
</evidence>